<comment type="caution">
    <text evidence="6">The sequence shown here is derived from an EMBL/GenBank/DDBJ whole genome shotgun (WGS) entry which is preliminary data.</text>
</comment>
<evidence type="ECO:0000256" key="4">
    <source>
        <dbReference type="ARBA" id="ARBA00022729"/>
    </source>
</evidence>
<dbReference type="Proteomes" id="UP000762676">
    <property type="component" value="Unassembled WGS sequence"/>
</dbReference>
<comment type="similarity">
    <text evidence="2">Belongs to the GILT family.</text>
</comment>
<evidence type="ECO:0000313" key="6">
    <source>
        <dbReference type="EMBL" id="GFR89250.1"/>
    </source>
</evidence>
<evidence type="ECO:0000256" key="3">
    <source>
        <dbReference type="ARBA" id="ARBA00022525"/>
    </source>
</evidence>
<accession>A0AAV4GX66</accession>
<evidence type="ECO:0000256" key="1">
    <source>
        <dbReference type="ARBA" id="ARBA00004613"/>
    </source>
</evidence>
<dbReference type="PANTHER" id="PTHR13234">
    <property type="entry name" value="GAMMA-INTERFERON INDUCIBLE LYSOSOMAL THIOL REDUCTASE GILT"/>
    <property type="match status" value="1"/>
</dbReference>
<reference evidence="6 7" key="1">
    <citation type="journal article" date="2021" name="Elife">
        <title>Chloroplast acquisition without the gene transfer in kleptoplastic sea slugs, Plakobranchus ocellatus.</title>
        <authorList>
            <person name="Maeda T."/>
            <person name="Takahashi S."/>
            <person name="Yoshida T."/>
            <person name="Shimamura S."/>
            <person name="Takaki Y."/>
            <person name="Nagai Y."/>
            <person name="Toyoda A."/>
            <person name="Suzuki Y."/>
            <person name="Arimoto A."/>
            <person name="Ishii H."/>
            <person name="Satoh N."/>
            <person name="Nishiyama T."/>
            <person name="Hasebe M."/>
            <person name="Maruyama T."/>
            <person name="Minagawa J."/>
            <person name="Obokata J."/>
            <person name="Shigenobu S."/>
        </authorList>
    </citation>
    <scope>NUCLEOTIDE SEQUENCE [LARGE SCALE GENOMIC DNA]</scope>
</reference>
<comment type="subcellular location">
    <subcellularLocation>
        <location evidence="1">Secreted</location>
    </subcellularLocation>
</comment>
<name>A0AAV4GX66_9GAST</name>
<protein>
    <submittedName>
        <fullName evidence="6">Gamma-interferon-inducible lysosomal thiol reductase-like</fullName>
    </submittedName>
</protein>
<dbReference type="InterPro" id="IPR004911">
    <property type="entry name" value="Interferon-induced_GILT"/>
</dbReference>
<evidence type="ECO:0000256" key="2">
    <source>
        <dbReference type="ARBA" id="ARBA00005679"/>
    </source>
</evidence>
<keyword evidence="4" id="KW-0732">Signal</keyword>
<organism evidence="6 7">
    <name type="scientific">Elysia marginata</name>
    <dbReference type="NCBI Taxonomy" id="1093978"/>
    <lineage>
        <taxon>Eukaryota</taxon>
        <taxon>Metazoa</taxon>
        <taxon>Spiralia</taxon>
        <taxon>Lophotrochozoa</taxon>
        <taxon>Mollusca</taxon>
        <taxon>Gastropoda</taxon>
        <taxon>Heterobranchia</taxon>
        <taxon>Euthyneura</taxon>
        <taxon>Panpulmonata</taxon>
        <taxon>Sacoglossa</taxon>
        <taxon>Placobranchoidea</taxon>
        <taxon>Plakobranchidae</taxon>
        <taxon>Elysia</taxon>
    </lineage>
</organism>
<dbReference type="PANTHER" id="PTHR13234:SF8">
    <property type="entry name" value="GAMMA-INTERFERON-INDUCIBLE LYSOSOMAL THIOL REDUCTASE"/>
    <property type="match status" value="1"/>
</dbReference>
<dbReference type="GO" id="GO:0016671">
    <property type="term" value="F:oxidoreductase activity, acting on a sulfur group of donors, disulfide as acceptor"/>
    <property type="evidence" value="ECO:0007669"/>
    <property type="project" value="InterPro"/>
</dbReference>
<dbReference type="GO" id="GO:0005576">
    <property type="term" value="C:extracellular region"/>
    <property type="evidence" value="ECO:0007669"/>
    <property type="project" value="UniProtKB-SubCell"/>
</dbReference>
<proteinExistence type="inferred from homology"/>
<evidence type="ECO:0000256" key="5">
    <source>
        <dbReference type="ARBA" id="ARBA00023180"/>
    </source>
</evidence>
<gene>
    <name evidence="6" type="ORF">ElyMa_002538800</name>
</gene>
<sequence length="107" mass="12286">MFFCLKEKKVGDKWEFQCQHGEQECIGNLIETCTIALVKDIKKYFPFINCMEVHTSTLDPEAAAKKVRPHTEQTLNEYDHNNHSLLMTLVSFFSLKISQGQSTVDST</sequence>
<evidence type="ECO:0000313" key="7">
    <source>
        <dbReference type="Proteomes" id="UP000762676"/>
    </source>
</evidence>
<keyword evidence="3" id="KW-0964">Secreted</keyword>
<dbReference type="AlphaFoldDB" id="A0AAV4GX66"/>
<dbReference type="EMBL" id="BMAT01005215">
    <property type="protein sequence ID" value="GFR89250.1"/>
    <property type="molecule type" value="Genomic_DNA"/>
</dbReference>
<dbReference type="Pfam" id="PF03227">
    <property type="entry name" value="GILT"/>
    <property type="match status" value="1"/>
</dbReference>
<keyword evidence="7" id="KW-1185">Reference proteome</keyword>
<keyword evidence="5" id="KW-0325">Glycoprotein</keyword>